<proteinExistence type="predicted"/>
<comment type="caution">
    <text evidence="2">The sequence shown here is derived from an EMBL/GenBank/DDBJ whole genome shotgun (WGS) entry which is preliminary data.</text>
</comment>
<dbReference type="NCBIfam" id="TIGR02285">
    <property type="entry name" value="TIGR02285 family protein"/>
    <property type="match status" value="1"/>
</dbReference>
<dbReference type="SUPFAM" id="SSF53850">
    <property type="entry name" value="Periplasmic binding protein-like II"/>
    <property type="match status" value="1"/>
</dbReference>
<dbReference type="OrthoDB" id="9150746at2"/>
<feature type="signal peptide" evidence="1">
    <location>
        <begin position="1"/>
        <end position="29"/>
    </location>
</feature>
<protein>
    <recommendedName>
        <fullName evidence="4">Solute-binding protein family 3/N-terminal domain-containing protein</fullName>
    </recommendedName>
</protein>
<accession>A0A254N1V6</accession>
<keyword evidence="3" id="KW-1185">Reference proteome</keyword>
<keyword evidence="1" id="KW-0732">Signal</keyword>
<evidence type="ECO:0008006" key="4">
    <source>
        <dbReference type="Google" id="ProtNLM"/>
    </source>
</evidence>
<dbReference type="RefSeq" id="WP_088485173.1">
    <property type="nucleotide sequence ID" value="NZ_NISI01000010.1"/>
</dbReference>
<name>A0A254N1V6_9BURK</name>
<dbReference type="Proteomes" id="UP000197446">
    <property type="component" value="Unassembled WGS sequence"/>
</dbReference>
<dbReference type="InterPro" id="IPR011972">
    <property type="entry name" value="CHP02285"/>
</dbReference>
<sequence length="282" mass="31049">MRPRPHPFAAVGLAMALAALAGWASPSLAQPATQPEVQWLVYELPPLYITQGPRQGQGVLDRLLREVLIPRLPGLKHLIVALPPKRLEASLQQLPNACVLGMLKNADRETYLHFSRPFPIHATPVLMVRRADAERWRPLLDAQGRVSLKAWLQQPATRFGLAEGRAYGAALDELLDAQPEGRVNKVTSQNPTLNLMQMLQRGRIDGLLVMPFEPQQLHREAGLDLAETNLLPLQEQGPTREGHVACAKSPLGAQVVRQAEEVLTSEAFSQGMKARTGSTPPR</sequence>
<evidence type="ECO:0000313" key="3">
    <source>
        <dbReference type="Proteomes" id="UP000197446"/>
    </source>
</evidence>
<evidence type="ECO:0000313" key="2">
    <source>
        <dbReference type="EMBL" id="OWR02196.1"/>
    </source>
</evidence>
<feature type="chain" id="PRO_5012106363" description="Solute-binding protein family 3/N-terminal domain-containing protein" evidence="1">
    <location>
        <begin position="30"/>
        <end position="282"/>
    </location>
</feature>
<organism evidence="2 3">
    <name type="scientific">Roseateles puraquae</name>
    <dbReference type="NCBI Taxonomy" id="431059"/>
    <lineage>
        <taxon>Bacteria</taxon>
        <taxon>Pseudomonadati</taxon>
        <taxon>Pseudomonadota</taxon>
        <taxon>Betaproteobacteria</taxon>
        <taxon>Burkholderiales</taxon>
        <taxon>Sphaerotilaceae</taxon>
        <taxon>Roseateles</taxon>
    </lineage>
</organism>
<gene>
    <name evidence="2" type="ORF">CDO81_20880</name>
</gene>
<reference evidence="2 3" key="1">
    <citation type="journal article" date="2007" name="Int. J. Syst. Evol. Microbiol.">
        <title>Description of Pelomonas aquatica sp. nov. and Pelomonas puraquae sp. nov., isolated from industrial and haemodialysis water.</title>
        <authorList>
            <person name="Gomila M."/>
            <person name="Bowien B."/>
            <person name="Falsen E."/>
            <person name="Moore E.R."/>
            <person name="Lalucat J."/>
        </authorList>
    </citation>
    <scope>NUCLEOTIDE SEQUENCE [LARGE SCALE GENOMIC DNA]</scope>
    <source>
        <strain evidence="2 3">CCUG 52769</strain>
    </source>
</reference>
<evidence type="ECO:0000256" key="1">
    <source>
        <dbReference type="SAM" id="SignalP"/>
    </source>
</evidence>
<dbReference type="EMBL" id="NISI01000010">
    <property type="protein sequence ID" value="OWR02196.1"/>
    <property type="molecule type" value="Genomic_DNA"/>
</dbReference>
<dbReference type="AlphaFoldDB" id="A0A254N1V6"/>